<reference evidence="2 3" key="1">
    <citation type="submission" date="2020-06" db="EMBL/GenBank/DDBJ databases">
        <authorList>
            <person name="Li R."/>
            <person name="Bekaert M."/>
        </authorList>
    </citation>
    <scope>NUCLEOTIDE SEQUENCE [LARGE SCALE GENOMIC DNA]</scope>
    <source>
        <strain evidence="3">wild</strain>
    </source>
</reference>
<dbReference type="EMBL" id="CACVKT020002952">
    <property type="protein sequence ID" value="CAC5380802.1"/>
    <property type="molecule type" value="Genomic_DNA"/>
</dbReference>
<dbReference type="OrthoDB" id="6103377at2759"/>
<keyword evidence="3" id="KW-1185">Reference proteome</keyword>
<accession>A0A6J8BA37</accession>
<proteinExistence type="predicted"/>
<keyword evidence="1" id="KW-0175">Coiled coil</keyword>
<dbReference type="AlphaFoldDB" id="A0A6J8BA37"/>
<dbReference type="Gene3D" id="2.120.10.30">
    <property type="entry name" value="TolB, C-terminal domain"/>
    <property type="match status" value="1"/>
</dbReference>
<evidence type="ECO:0000313" key="3">
    <source>
        <dbReference type="Proteomes" id="UP000507470"/>
    </source>
</evidence>
<organism evidence="2 3">
    <name type="scientific">Mytilus coruscus</name>
    <name type="common">Sea mussel</name>
    <dbReference type="NCBI Taxonomy" id="42192"/>
    <lineage>
        <taxon>Eukaryota</taxon>
        <taxon>Metazoa</taxon>
        <taxon>Spiralia</taxon>
        <taxon>Lophotrochozoa</taxon>
        <taxon>Mollusca</taxon>
        <taxon>Bivalvia</taxon>
        <taxon>Autobranchia</taxon>
        <taxon>Pteriomorphia</taxon>
        <taxon>Mytilida</taxon>
        <taxon>Mytiloidea</taxon>
        <taxon>Mytilidae</taxon>
        <taxon>Mytilinae</taxon>
        <taxon>Mytilus</taxon>
    </lineage>
</organism>
<dbReference type="InterPro" id="IPR011042">
    <property type="entry name" value="6-blade_b-propeller_TolB-like"/>
</dbReference>
<feature type="coiled-coil region" evidence="1">
    <location>
        <begin position="2"/>
        <end position="36"/>
    </location>
</feature>
<gene>
    <name evidence="2" type="ORF">MCOR_16738</name>
</gene>
<dbReference type="Proteomes" id="UP000507470">
    <property type="component" value="Unassembled WGS sequence"/>
</dbReference>
<sequence>MKAEHQEKYDEIKQQILNKEEEMKDAIANKSNLLIKELDEWWMPHSEQISKMEETMNNAEKDLIHRIATIEEALKSEDTTSIFSAADQVVKELPIKIVAEIKKQEPLMFSTEKSTQNLHIGLLMKIPEPKIVGTYTCDATNKLATVNTDLYVGFDEPHRTLKLFVFSKNKCYTVYSEYTGNQISDITVTPNESILFTETGKSSIIYKYEENSGKTKFLDISPMRVQAIHANTTGDKLFVGFMDFIGPFLPPSEGSHRGVMILNENGKTIQTFELKNDKFNVPNVITTNINGDICVIDSTGTNWEGRVIVLESSGKFKWIYKGNNGINTEHKFSPRDIVTISTGDIFVSDRKSSAVYILSMDGLFKTSIGEKGRYPVSSGFVN</sequence>
<protein>
    <submittedName>
        <fullName evidence="2">TRIM2_3</fullName>
    </submittedName>
</protein>
<evidence type="ECO:0000313" key="2">
    <source>
        <dbReference type="EMBL" id="CAC5380802.1"/>
    </source>
</evidence>
<dbReference type="SUPFAM" id="SSF101898">
    <property type="entry name" value="NHL repeat"/>
    <property type="match status" value="1"/>
</dbReference>
<evidence type="ECO:0000256" key="1">
    <source>
        <dbReference type="SAM" id="Coils"/>
    </source>
</evidence>
<name>A0A6J8BA37_MYTCO</name>